<feature type="compositionally biased region" description="Polar residues" evidence="1">
    <location>
        <begin position="151"/>
        <end position="160"/>
    </location>
</feature>
<dbReference type="PANTHER" id="PTHR12858">
    <property type="entry name" value="RIBOSOME BIOGENESIS PROTEIN"/>
    <property type="match status" value="1"/>
</dbReference>
<feature type="domain" description="AARP2CN" evidence="2">
    <location>
        <begin position="12"/>
        <end position="59"/>
    </location>
</feature>
<dbReference type="AlphaFoldDB" id="A0AAV5L2J9"/>
<comment type="caution">
    <text evidence="3">The sequence shown here is derived from an EMBL/GenBank/DDBJ whole genome shotgun (WGS) entry which is preliminary data.</text>
</comment>
<dbReference type="InterPro" id="IPR039761">
    <property type="entry name" value="Bms1/Tsr1"/>
</dbReference>
<accession>A0AAV5L2J9</accession>
<evidence type="ECO:0000313" key="4">
    <source>
        <dbReference type="Proteomes" id="UP001054252"/>
    </source>
</evidence>
<dbReference type="GO" id="GO:0034511">
    <property type="term" value="F:U3 snoRNA binding"/>
    <property type="evidence" value="ECO:0007669"/>
    <property type="project" value="TreeGrafter"/>
</dbReference>
<keyword evidence="4" id="KW-1185">Reference proteome</keyword>
<dbReference type="GO" id="GO:0005634">
    <property type="term" value="C:nucleus"/>
    <property type="evidence" value="ECO:0007669"/>
    <property type="project" value="InterPro"/>
</dbReference>
<dbReference type="PANTHER" id="PTHR12858:SF1">
    <property type="entry name" value="PRE-RRNA-PROCESSING PROTEIN TSR1 HOMOLOG"/>
    <property type="match status" value="1"/>
</dbReference>
<dbReference type="EMBL" id="BPVZ01000090">
    <property type="protein sequence ID" value="GKV31312.1"/>
    <property type="molecule type" value="Genomic_DNA"/>
</dbReference>
<dbReference type="GO" id="GO:0003924">
    <property type="term" value="F:GTPase activity"/>
    <property type="evidence" value="ECO:0007669"/>
    <property type="project" value="TreeGrafter"/>
</dbReference>
<dbReference type="GO" id="GO:0000462">
    <property type="term" value="P:maturation of SSU-rRNA from tricistronic rRNA transcript (SSU-rRNA, 5.8S rRNA, LSU-rRNA)"/>
    <property type="evidence" value="ECO:0007669"/>
    <property type="project" value="TreeGrafter"/>
</dbReference>
<reference evidence="3 4" key="1">
    <citation type="journal article" date="2021" name="Commun. Biol.">
        <title>The genome of Shorea leprosula (Dipterocarpaceae) highlights the ecological relevance of drought in aseasonal tropical rainforests.</title>
        <authorList>
            <person name="Ng K.K.S."/>
            <person name="Kobayashi M.J."/>
            <person name="Fawcett J.A."/>
            <person name="Hatakeyama M."/>
            <person name="Paape T."/>
            <person name="Ng C.H."/>
            <person name="Ang C.C."/>
            <person name="Tnah L.H."/>
            <person name="Lee C.T."/>
            <person name="Nishiyama T."/>
            <person name="Sese J."/>
            <person name="O'Brien M.J."/>
            <person name="Copetti D."/>
            <person name="Mohd Noor M.I."/>
            <person name="Ong R.C."/>
            <person name="Putra M."/>
            <person name="Sireger I.Z."/>
            <person name="Indrioko S."/>
            <person name="Kosugi Y."/>
            <person name="Izuno A."/>
            <person name="Isagi Y."/>
            <person name="Lee S.L."/>
            <person name="Shimizu K.K."/>
        </authorList>
    </citation>
    <scope>NUCLEOTIDE SEQUENCE [LARGE SCALE GENOMIC DNA]</scope>
    <source>
        <strain evidence="3">214</strain>
    </source>
</reference>
<gene>
    <name evidence="3" type="ORF">SLEP1_g40013</name>
</gene>
<name>A0AAV5L2J9_9ROSI</name>
<evidence type="ECO:0000256" key="1">
    <source>
        <dbReference type="SAM" id="MobiDB-lite"/>
    </source>
</evidence>
<feature type="compositionally biased region" description="Acidic residues" evidence="1">
    <location>
        <begin position="128"/>
        <end position="148"/>
    </location>
</feature>
<evidence type="ECO:0000259" key="2">
    <source>
        <dbReference type="Pfam" id="PF08142"/>
    </source>
</evidence>
<organism evidence="3 4">
    <name type="scientific">Rubroshorea leprosula</name>
    <dbReference type="NCBI Taxonomy" id="152421"/>
    <lineage>
        <taxon>Eukaryota</taxon>
        <taxon>Viridiplantae</taxon>
        <taxon>Streptophyta</taxon>
        <taxon>Embryophyta</taxon>
        <taxon>Tracheophyta</taxon>
        <taxon>Spermatophyta</taxon>
        <taxon>Magnoliopsida</taxon>
        <taxon>eudicotyledons</taxon>
        <taxon>Gunneridae</taxon>
        <taxon>Pentapetalae</taxon>
        <taxon>rosids</taxon>
        <taxon>malvids</taxon>
        <taxon>Malvales</taxon>
        <taxon>Dipterocarpaceae</taxon>
        <taxon>Rubroshorea</taxon>
    </lineage>
</organism>
<dbReference type="GO" id="GO:0030688">
    <property type="term" value="C:preribosome, small subunit precursor"/>
    <property type="evidence" value="ECO:0007669"/>
    <property type="project" value="TreeGrafter"/>
</dbReference>
<sequence>MWLFKEQELTAPHWRNPCPYLIAQEFVTVPDDSSPGKSIRLLTGYMRAHSLSVNQLVHVICCLAPDLLKQEPLLVENVPDTLAGEQTWPTEAEMAEADRNLKQKMQRKRILPPGTSEYQAAWIVDNTDEEDSDTDNDDDDGMVLDEGESGFHSQGGTNNQDFEEDQASLNLRDSDDETENDSVMMEGENSTREQ</sequence>
<proteinExistence type="predicted"/>
<dbReference type="InterPro" id="IPR012948">
    <property type="entry name" value="AARP2CN"/>
</dbReference>
<evidence type="ECO:0000313" key="3">
    <source>
        <dbReference type="EMBL" id="GKV31312.1"/>
    </source>
</evidence>
<dbReference type="Pfam" id="PF08142">
    <property type="entry name" value="AARP2CN"/>
    <property type="match status" value="1"/>
</dbReference>
<dbReference type="GO" id="GO:0005525">
    <property type="term" value="F:GTP binding"/>
    <property type="evidence" value="ECO:0007669"/>
    <property type="project" value="TreeGrafter"/>
</dbReference>
<dbReference type="Proteomes" id="UP001054252">
    <property type="component" value="Unassembled WGS sequence"/>
</dbReference>
<protein>
    <recommendedName>
        <fullName evidence="2">AARP2CN domain-containing protein</fullName>
    </recommendedName>
</protein>
<feature type="region of interest" description="Disordered" evidence="1">
    <location>
        <begin position="128"/>
        <end position="194"/>
    </location>
</feature>
<dbReference type="GO" id="GO:0000479">
    <property type="term" value="P:endonucleolytic cleavage of tricistronic rRNA transcript (SSU-rRNA, 5.8S rRNA, LSU-rRNA)"/>
    <property type="evidence" value="ECO:0007669"/>
    <property type="project" value="TreeGrafter"/>
</dbReference>